<feature type="transmembrane region" description="Helical" evidence="2">
    <location>
        <begin position="333"/>
        <end position="353"/>
    </location>
</feature>
<evidence type="ECO:0000256" key="2">
    <source>
        <dbReference type="SAM" id="Phobius"/>
    </source>
</evidence>
<feature type="transmembrane region" description="Helical" evidence="2">
    <location>
        <begin position="365"/>
        <end position="385"/>
    </location>
</feature>
<dbReference type="PANTHER" id="PTHR11654">
    <property type="entry name" value="OLIGOPEPTIDE TRANSPORTER-RELATED"/>
    <property type="match status" value="1"/>
</dbReference>
<evidence type="ECO:0000256" key="1">
    <source>
        <dbReference type="SAM" id="MobiDB-lite"/>
    </source>
</evidence>
<dbReference type="InterPro" id="IPR036259">
    <property type="entry name" value="MFS_trans_sf"/>
</dbReference>
<dbReference type="AlphaFoldDB" id="A0A2P6QPL1"/>
<feature type="transmembrane region" description="Helical" evidence="2">
    <location>
        <begin position="184"/>
        <end position="206"/>
    </location>
</feature>
<gene>
    <name evidence="3" type="ORF">RchiOBHm_Chr4g0387871</name>
</gene>
<feature type="transmembrane region" description="Helical" evidence="2">
    <location>
        <begin position="218"/>
        <end position="239"/>
    </location>
</feature>
<feature type="transmembrane region" description="Helical" evidence="2">
    <location>
        <begin position="251"/>
        <end position="274"/>
    </location>
</feature>
<name>A0A2P6QPL1_ROSCH</name>
<keyword evidence="2" id="KW-1133">Transmembrane helix</keyword>
<dbReference type="OMA" id="ERIPHEH"/>
<keyword evidence="2" id="KW-0472">Membrane</keyword>
<sequence length="430" mass="48460">MLQGLIIFWVFDEPILVCGAALLVALGEAGRPASLGRFLEYQYSRETDDFKSPEKQNNPEAEKDHTLTRKEEDDPFRKEEKEDDKRKCALWNHPWFLGAAVTLGFIKRSDGTQLLLSTIAMGVGYSLFWYGVFSYSRNSPAAEATHRDQGLFQAIKTLSPPKKGGWRLGFSQRSESRKHYYKEMLVMCLAFIAYGLVEATGSTFFFTQITLVLDNGEIPAVTYFVILQSLSSSIISFFWSLLAPNRSKRATLFRIGCGLVCSVLCMVVAWRVAIHMSKPGNIYLSLVWFIPQFCLLGCMRGLAIDGLIVFFADRVDGNDKRQARYYGTYASELVLGSGTLLIAASIFGFRGILDKVDQYYKYYRALAFIGGANLCYYFCVAFYFYTKEDNVQSYTSNEDKYQQNVSSGGAGSEENMEAVKLSCECCNNCF</sequence>
<protein>
    <submittedName>
        <fullName evidence="3">Putative proton-dependent oligopeptide transporter family, major facilitator superfamily</fullName>
    </submittedName>
</protein>
<feature type="transmembrane region" description="Helical" evidence="2">
    <location>
        <begin position="112"/>
        <end position="133"/>
    </location>
</feature>
<feature type="compositionally biased region" description="Basic and acidic residues" evidence="1">
    <location>
        <begin position="60"/>
        <end position="80"/>
    </location>
</feature>
<dbReference type="SUPFAM" id="SSF103473">
    <property type="entry name" value="MFS general substrate transporter"/>
    <property type="match status" value="1"/>
</dbReference>
<keyword evidence="2" id="KW-0812">Transmembrane</keyword>
<accession>A0A2P6QPL1</accession>
<dbReference type="Gramene" id="PRQ36114">
    <property type="protein sequence ID" value="PRQ36114"/>
    <property type="gene ID" value="RchiOBHm_Chr4g0387871"/>
</dbReference>
<reference evidence="3 4" key="1">
    <citation type="journal article" date="2018" name="Nat. Genet.">
        <title>The Rosa genome provides new insights in the design of modern roses.</title>
        <authorList>
            <person name="Bendahmane M."/>
        </authorList>
    </citation>
    <scope>NUCLEOTIDE SEQUENCE [LARGE SCALE GENOMIC DNA]</scope>
    <source>
        <strain evidence="4">cv. Old Blush</strain>
    </source>
</reference>
<feature type="transmembrane region" description="Helical" evidence="2">
    <location>
        <begin position="88"/>
        <end position="106"/>
    </location>
</feature>
<comment type="caution">
    <text evidence="3">The sequence shown here is derived from an EMBL/GenBank/DDBJ whole genome shotgun (WGS) entry which is preliminary data.</text>
</comment>
<dbReference type="Gene3D" id="1.20.1250.20">
    <property type="entry name" value="MFS general substrate transporter like domains"/>
    <property type="match status" value="1"/>
</dbReference>
<dbReference type="EMBL" id="PDCK01000042">
    <property type="protein sequence ID" value="PRQ36114.1"/>
    <property type="molecule type" value="Genomic_DNA"/>
</dbReference>
<feature type="transmembrane region" description="Helical" evidence="2">
    <location>
        <begin position="286"/>
        <end position="312"/>
    </location>
</feature>
<keyword evidence="4" id="KW-1185">Reference proteome</keyword>
<organism evidence="3 4">
    <name type="scientific">Rosa chinensis</name>
    <name type="common">China rose</name>
    <dbReference type="NCBI Taxonomy" id="74649"/>
    <lineage>
        <taxon>Eukaryota</taxon>
        <taxon>Viridiplantae</taxon>
        <taxon>Streptophyta</taxon>
        <taxon>Embryophyta</taxon>
        <taxon>Tracheophyta</taxon>
        <taxon>Spermatophyta</taxon>
        <taxon>Magnoliopsida</taxon>
        <taxon>eudicotyledons</taxon>
        <taxon>Gunneridae</taxon>
        <taxon>Pentapetalae</taxon>
        <taxon>rosids</taxon>
        <taxon>fabids</taxon>
        <taxon>Rosales</taxon>
        <taxon>Rosaceae</taxon>
        <taxon>Rosoideae</taxon>
        <taxon>Rosoideae incertae sedis</taxon>
        <taxon>Rosa</taxon>
    </lineage>
</organism>
<feature type="region of interest" description="Disordered" evidence="1">
    <location>
        <begin position="48"/>
        <end position="80"/>
    </location>
</feature>
<feature type="transmembrane region" description="Helical" evidence="2">
    <location>
        <begin position="6"/>
        <end position="27"/>
    </location>
</feature>
<evidence type="ECO:0000313" key="4">
    <source>
        <dbReference type="Proteomes" id="UP000238479"/>
    </source>
</evidence>
<evidence type="ECO:0000313" key="3">
    <source>
        <dbReference type="EMBL" id="PRQ36114.1"/>
    </source>
</evidence>
<proteinExistence type="predicted"/>
<dbReference type="Proteomes" id="UP000238479">
    <property type="component" value="Chromosome 4"/>
</dbReference>